<feature type="non-terminal residue" evidence="1">
    <location>
        <position position="48"/>
    </location>
</feature>
<gene>
    <name evidence="1" type="ORF">S01H1_12513</name>
</gene>
<evidence type="ECO:0000313" key="1">
    <source>
        <dbReference type="EMBL" id="GAF68656.1"/>
    </source>
</evidence>
<name>X0S073_9ZZZZ</name>
<dbReference type="AlphaFoldDB" id="X0S073"/>
<comment type="caution">
    <text evidence="1">The sequence shown here is derived from an EMBL/GenBank/DDBJ whole genome shotgun (WGS) entry which is preliminary data.</text>
</comment>
<sequence length="48" mass="5456">MPENTAYDSAKNEGEPLLANRASFHAHLDAEIKGKAYSKRELHVLYIR</sequence>
<reference evidence="1" key="1">
    <citation type="journal article" date="2014" name="Front. Microbiol.">
        <title>High frequency of phylogenetically diverse reductive dehalogenase-homologous genes in deep subseafloor sedimentary metagenomes.</title>
        <authorList>
            <person name="Kawai M."/>
            <person name="Futagami T."/>
            <person name="Toyoda A."/>
            <person name="Takaki Y."/>
            <person name="Nishi S."/>
            <person name="Hori S."/>
            <person name="Arai W."/>
            <person name="Tsubouchi T."/>
            <person name="Morono Y."/>
            <person name="Uchiyama I."/>
            <person name="Ito T."/>
            <person name="Fujiyama A."/>
            <person name="Inagaki F."/>
            <person name="Takami H."/>
        </authorList>
    </citation>
    <scope>NUCLEOTIDE SEQUENCE</scope>
    <source>
        <strain evidence="1">Expedition CK06-06</strain>
    </source>
</reference>
<dbReference type="EMBL" id="BARS01006430">
    <property type="protein sequence ID" value="GAF68656.1"/>
    <property type="molecule type" value="Genomic_DNA"/>
</dbReference>
<organism evidence="1">
    <name type="scientific">marine sediment metagenome</name>
    <dbReference type="NCBI Taxonomy" id="412755"/>
    <lineage>
        <taxon>unclassified sequences</taxon>
        <taxon>metagenomes</taxon>
        <taxon>ecological metagenomes</taxon>
    </lineage>
</organism>
<proteinExistence type="predicted"/>
<protein>
    <submittedName>
        <fullName evidence="1">Uncharacterized protein</fullName>
    </submittedName>
</protein>
<accession>X0S073</accession>